<dbReference type="Gene3D" id="3.40.50.720">
    <property type="entry name" value="NAD(P)-binding Rossmann-like Domain"/>
    <property type="match status" value="1"/>
</dbReference>
<dbReference type="PRINTS" id="PR00081">
    <property type="entry name" value="GDHRDH"/>
</dbReference>
<dbReference type="PANTHER" id="PTHR44196">
    <property type="entry name" value="DEHYDROGENASE/REDUCTASE SDR FAMILY MEMBER 7B"/>
    <property type="match status" value="1"/>
</dbReference>
<protein>
    <recommendedName>
        <fullName evidence="5">Short-chain dehydrogenase</fullName>
    </recommendedName>
</protein>
<sequence>MNQNVLFITGAGSGLGQLSAKRALSDGWAVAAMDINEAGLNQLGSSPRLLKLVVDITDPTAVEAAVERCETELGPITRLTNAAAIMPLGLLMEQPREVIQNIMAINFGGMVNLSKAALPKMIARGRGEFVSYASMAGHWPIIYMGAYNAAKHAVTAYTEVLFHETRNSGVRIVCVCPPIVATPLLDQAKSTVWPKIFDVFPPITAEVVLNKIERVLKGNKLWVFPGPMTAMSWRLRRWIPNILWWTVHQVEKI</sequence>
<gene>
    <name evidence="3" type="ORF">TK06_09235</name>
</gene>
<evidence type="ECO:0000256" key="2">
    <source>
        <dbReference type="ARBA" id="ARBA00023002"/>
    </source>
</evidence>
<dbReference type="EMBL" id="CP015225">
    <property type="protein sequence ID" value="AMZ71275.1"/>
    <property type="molecule type" value="Genomic_DNA"/>
</dbReference>
<dbReference type="Proteomes" id="UP000076083">
    <property type="component" value="Chromosome"/>
</dbReference>
<dbReference type="SUPFAM" id="SSF51735">
    <property type="entry name" value="NAD(P)-binding Rossmann-fold domains"/>
    <property type="match status" value="1"/>
</dbReference>
<dbReference type="InterPro" id="IPR002347">
    <property type="entry name" value="SDR_fam"/>
</dbReference>
<dbReference type="CDD" id="cd05233">
    <property type="entry name" value="SDR_c"/>
    <property type="match status" value="1"/>
</dbReference>
<accession>A0A159ZUJ4</accession>
<comment type="similarity">
    <text evidence="1">Belongs to the short-chain dehydrogenases/reductases (SDR) family.</text>
</comment>
<reference evidence="4" key="1">
    <citation type="submission" date="2016-04" db="EMBL/GenBank/DDBJ databases">
        <authorList>
            <person name="Ray J."/>
            <person name="Price M."/>
            <person name="Deutschbauer A."/>
        </authorList>
    </citation>
    <scope>NUCLEOTIDE SEQUENCE [LARGE SCALE GENOMIC DNA]</scope>
    <source>
        <strain evidence="4">FW300-N2E2</strain>
    </source>
</reference>
<evidence type="ECO:0000256" key="1">
    <source>
        <dbReference type="ARBA" id="ARBA00006484"/>
    </source>
</evidence>
<dbReference type="AlphaFoldDB" id="A0A159ZUJ4"/>
<reference evidence="3 4" key="2">
    <citation type="journal article" date="2018" name="Nature">
        <title>Mutant phenotypes for thousands of bacterial genes of unknown function.</title>
        <authorList>
            <person name="Price M.N."/>
            <person name="Wetmore K.M."/>
            <person name="Waters R.J."/>
            <person name="Callaghan M."/>
            <person name="Ray J."/>
            <person name="Liu H."/>
            <person name="Kuehl J.V."/>
            <person name="Melnyk R.A."/>
            <person name="Lamson J.S."/>
            <person name="Suh Y."/>
            <person name="Carlson H.K."/>
            <person name="Esquivel Z."/>
            <person name="Sadeeshkumar H."/>
            <person name="Chakraborty R."/>
            <person name="Zane G.M."/>
            <person name="Rubin B.E."/>
            <person name="Wall J.D."/>
            <person name="Visel A."/>
            <person name="Bristow J."/>
            <person name="Blow M.J."/>
            <person name="Arkin A.P."/>
            <person name="Deutschbauer A.M."/>
        </authorList>
    </citation>
    <scope>NUCLEOTIDE SEQUENCE [LARGE SCALE GENOMIC DNA]</scope>
    <source>
        <strain evidence="3 4">FW300-N2E2</strain>
    </source>
</reference>
<organism evidence="3 4">
    <name type="scientific">Pseudomonas fluorescens</name>
    <dbReference type="NCBI Taxonomy" id="294"/>
    <lineage>
        <taxon>Bacteria</taxon>
        <taxon>Pseudomonadati</taxon>
        <taxon>Pseudomonadota</taxon>
        <taxon>Gammaproteobacteria</taxon>
        <taxon>Pseudomonadales</taxon>
        <taxon>Pseudomonadaceae</taxon>
        <taxon>Pseudomonas</taxon>
    </lineage>
</organism>
<dbReference type="RefSeq" id="WP_063321835.1">
    <property type="nucleotide sequence ID" value="NZ_CP015225.1"/>
</dbReference>
<evidence type="ECO:0000313" key="3">
    <source>
        <dbReference type="EMBL" id="AMZ71275.1"/>
    </source>
</evidence>
<dbReference type="Pfam" id="PF00106">
    <property type="entry name" value="adh_short"/>
    <property type="match status" value="1"/>
</dbReference>
<dbReference type="GO" id="GO:0016020">
    <property type="term" value="C:membrane"/>
    <property type="evidence" value="ECO:0007669"/>
    <property type="project" value="TreeGrafter"/>
</dbReference>
<dbReference type="GO" id="GO:0016491">
    <property type="term" value="F:oxidoreductase activity"/>
    <property type="evidence" value="ECO:0007669"/>
    <property type="project" value="UniProtKB-KW"/>
</dbReference>
<dbReference type="InterPro" id="IPR036291">
    <property type="entry name" value="NAD(P)-bd_dom_sf"/>
</dbReference>
<evidence type="ECO:0000313" key="4">
    <source>
        <dbReference type="Proteomes" id="UP000076083"/>
    </source>
</evidence>
<name>A0A159ZUJ4_PSEFL</name>
<dbReference type="PANTHER" id="PTHR44196:SF3">
    <property type="entry name" value="SHORT CHAIN DEHYDROGENASE FAMILY PROTEIN"/>
    <property type="match status" value="1"/>
</dbReference>
<keyword evidence="2" id="KW-0560">Oxidoreductase</keyword>
<evidence type="ECO:0008006" key="5">
    <source>
        <dbReference type="Google" id="ProtNLM"/>
    </source>
</evidence>
<proteinExistence type="inferred from homology"/>